<dbReference type="OrthoDB" id="9790144at2"/>
<dbReference type="SUPFAM" id="SSF53300">
    <property type="entry name" value="vWA-like"/>
    <property type="match status" value="1"/>
</dbReference>
<feature type="compositionally biased region" description="Basic and acidic residues" evidence="1">
    <location>
        <begin position="193"/>
        <end position="203"/>
    </location>
</feature>
<comment type="caution">
    <text evidence="2">The sequence shown here is derived from an EMBL/GenBank/DDBJ whole genome shotgun (WGS) entry which is preliminary data.</text>
</comment>
<feature type="region of interest" description="Disordered" evidence="1">
    <location>
        <begin position="192"/>
        <end position="229"/>
    </location>
</feature>
<evidence type="ECO:0000256" key="1">
    <source>
        <dbReference type="SAM" id="MobiDB-lite"/>
    </source>
</evidence>
<dbReference type="EMBL" id="VKKY01000002">
    <property type="protein sequence ID" value="KAA3438045.1"/>
    <property type="molecule type" value="Genomic_DNA"/>
</dbReference>
<protein>
    <submittedName>
        <fullName evidence="2">VWA domain-containing protein</fullName>
    </submittedName>
</protein>
<reference evidence="2 3" key="1">
    <citation type="submission" date="2019-07" db="EMBL/GenBank/DDBJ databases">
        <title>Rufibacter sp. nov., isolated from lake sediment.</title>
        <authorList>
            <person name="Qu J.-H."/>
        </authorList>
    </citation>
    <scope>NUCLEOTIDE SEQUENCE [LARGE SCALE GENOMIC DNA]</scope>
    <source>
        <strain evidence="2 3">NBS58-1</strain>
    </source>
</reference>
<name>A0A5B6TFI9_9BACT</name>
<evidence type="ECO:0000313" key="3">
    <source>
        <dbReference type="Proteomes" id="UP000324133"/>
    </source>
</evidence>
<organism evidence="2 3">
    <name type="scientific">Rufibacter hautae</name>
    <dbReference type="NCBI Taxonomy" id="2595005"/>
    <lineage>
        <taxon>Bacteria</taxon>
        <taxon>Pseudomonadati</taxon>
        <taxon>Bacteroidota</taxon>
        <taxon>Cytophagia</taxon>
        <taxon>Cytophagales</taxon>
        <taxon>Hymenobacteraceae</taxon>
        <taxon>Rufibacter</taxon>
    </lineage>
</organism>
<gene>
    <name evidence="2" type="ORF">FOA19_12280</name>
</gene>
<sequence>MKDSTEIVCVLDRSGSMTSILDDAIGGFNTFLKTQQDTPGEAVMSVVLFDNEFELVHKAKPLHDIPPFNHSTFVPRGSTALLDAVGLTIREIGVRLAALPESERPNKVLFVILTDGHENASNHYTPEQINEMITHQRNVYKWEFLFLAANQDAFTVSERLGIARGNSLNFQASSDGTQKMYRRMSNASSYYRSLEKERQDVKTDNLFADSSDEDDEQGDQQGDNQTRVF</sequence>
<evidence type="ECO:0000313" key="2">
    <source>
        <dbReference type="EMBL" id="KAA3438045.1"/>
    </source>
</evidence>
<keyword evidence="3" id="KW-1185">Reference proteome</keyword>
<proteinExistence type="predicted"/>
<accession>A0A5B6TFI9</accession>
<dbReference type="AlphaFoldDB" id="A0A5B6TFI9"/>
<dbReference type="InterPro" id="IPR036465">
    <property type="entry name" value="vWFA_dom_sf"/>
</dbReference>
<dbReference type="Proteomes" id="UP000324133">
    <property type="component" value="Unassembled WGS sequence"/>
</dbReference>
<dbReference type="CDD" id="cd00198">
    <property type="entry name" value="vWFA"/>
    <property type="match status" value="1"/>
</dbReference>
<dbReference type="Gene3D" id="3.40.50.410">
    <property type="entry name" value="von Willebrand factor, type A domain"/>
    <property type="match status" value="1"/>
</dbReference>